<dbReference type="PANTHER" id="PTHR46579">
    <property type="entry name" value="F5/8 TYPE C DOMAIN-CONTAINING PROTEIN-RELATED"/>
    <property type="match status" value="1"/>
</dbReference>
<dbReference type="HOGENOM" id="CLU_076168_0_0_1"/>
<accession>M5CB82</accession>
<organism evidence="1 2">
    <name type="scientific">Thanatephorus cucumeris (strain AG1-IB / isolate 7/3/14)</name>
    <name type="common">Lettuce bottom rot fungus</name>
    <name type="synonym">Rhizoctonia solani</name>
    <dbReference type="NCBI Taxonomy" id="1108050"/>
    <lineage>
        <taxon>Eukaryota</taxon>
        <taxon>Fungi</taxon>
        <taxon>Dikarya</taxon>
        <taxon>Basidiomycota</taxon>
        <taxon>Agaricomycotina</taxon>
        <taxon>Agaricomycetes</taxon>
        <taxon>Cantharellales</taxon>
        <taxon>Ceratobasidiaceae</taxon>
        <taxon>Rhizoctonia</taxon>
        <taxon>Rhizoctonia solani AG-1</taxon>
    </lineage>
</organism>
<dbReference type="Proteomes" id="UP000012065">
    <property type="component" value="Unassembled WGS sequence"/>
</dbReference>
<evidence type="ECO:0000313" key="2">
    <source>
        <dbReference type="Proteomes" id="UP000012065"/>
    </source>
</evidence>
<dbReference type="EMBL" id="CAOJ01016299">
    <property type="protein sequence ID" value="CCO36681.1"/>
    <property type="molecule type" value="Genomic_DNA"/>
</dbReference>
<comment type="caution">
    <text evidence="1">The sequence shown here is derived from an EMBL/GenBank/DDBJ whole genome shotgun (WGS) entry which is preliminary data.</text>
</comment>
<evidence type="ECO:0000313" key="1">
    <source>
        <dbReference type="EMBL" id="CCO36681.1"/>
    </source>
</evidence>
<dbReference type="AlphaFoldDB" id="M5CB82"/>
<protein>
    <submittedName>
        <fullName evidence="1">Uncharacterized protein</fullName>
    </submittedName>
</protein>
<gene>
    <name evidence="1" type="ORF">BN14_10823</name>
</gene>
<proteinExistence type="predicted"/>
<sequence length="317" mass="36333">MIQSISGPTANDATHLYCPLHRPDGDSFDPLSLPLRTHDESISQGYYVLEAPNNTDRANRATECGIKGVTLLARLSSVRIPDSFPVEVMHMVWINLIPQLMDLWQEKFNGLDSGIEDYGIDALLVNSLGTTCAESGALFPSSFGCRVPHFRNRSHFTAESWSIWALYLAPHLLRGRFKKSGYYTHFVRLINILREVMDYEIARSELPRIRKEIAAWLEDFEIIYYQYDEERLRIQLSAWVQYVYTGLTLWSGTVASWAQPLRVGAFLTPILLVGFLTLHNFELLERSTTFTAQLPLAKLAHQQKEIRQLNWRRLIGS</sequence>
<reference evidence="1 2" key="1">
    <citation type="journal article" date="2013" name="J. Biotechnol.">
        <title>Establishment and interpretation of the genome sequence of the phytopathogenic fungus Rhizoctonia solani AG1-IB isolate 7/3/14.</title>
        <authorList>
            <person name="Wibberg D.W."/>
            <person name="Jelonek L.J."/>
            <person name="Rupp O.R."/>
            <person name="Hennig M.H."/>
            <person name="Eikmeyer F.E."/>
            <person name="Goesmann A.G."/>
            <person name="Hartmann A.H."/>
            <person name="Borriss R.B."/>
            <person name="Grosch R.G."/>
            <person name="Puehler A.P."/>
            <person name="Schlueter A.S."/>
        </authorList>
    </citation>
    <scope>NUCLEOTIDE SEQUENCE [LARGE SCALE GENOMIC DNA]</scope>
    <source>
        <strain evidence="2">AG1-IB / isolate 7/3/14</strain>
    </source>
</reference>
<name>M5CB82_THACB</name>
<dbReference type="PANTHER" id="PTHR46579:SF1">
    <property type="entry name" value="F5_8 TYPE C DOMAIN-CONTAINING PROTEIN"/>
    <property type="match status" value="1"/>
</dbReference>